<dbReference type="InterPro" id="IPR000073">
    <property type="entry name" value="AB_hydrolase_1"/>
</dbReference>
<comment type="similarity">
    <text evidence="1">Belongs to the AB hydrolase superfamily.</text>
</comment>
<dbReference type="Pfam" id="PF12697">
    <property type="entry name" value="Abhydrolase_6"/>
    <property type="match status" value="1"/>
</dbReference>
<gene>
    <name evidence="4" type="ORF">PHJA_002366100</name>
</gene>
<evidence type="ECO:0000313" key="4">
    <source>
        <dbReference type="EMBL" id="GFQ02222.1"/>
    </source>
</evidence>
<evidence type="ECO:0000313" key="5">
    <source>
        <dbReference type="Proteomes" id="UP000653305"/>
    </source>
</evidence>
<dbReference type="InterPro" id="IPR029058">
    <property type="entry name" value="AB_hydrolase_fold"/>
</dbReference>
<dbReference type="Gene3D" id="3.40.50.1820">
    <property type="entry name" value="alpha/beta hydrolase"/>
    <property type="match status" value="1"/>
</dbReference>
<dbReference type="SUPFAM" id="SSF53474">
    <property type="entry name" value="alpha/beta-Hydrolases"/>
    <property type="match status" value="1"/>
</dbReference>
<comment type="caution">
    <text evidence="4">The sequence shown here is derived from an EMBL/GenBank/DDBJ whole genome shotgun (WGS) entry which is preliminary data.</text>
</comment>
<reference evidence="4" key="1">
    <citation type="submission" date="2020-07" db="EMBL/GenBank/DDBJ databases">
        <title>Ethylene signaling mediates host invasion by parasitic plants.</title>
        <authorList>
            <person name="Yoshida S."/>
        </authorList>
    </citation>
    <scope>NUCLEOTIDE SEQUENCE</scope>
    <source>
        <strain evidence="4">Okayama</strain>
    </source>
</reference>
<dbReference type="OrthoDB" id="408373at2759"/>
<dbReference type="AlphaFoldDB" id="A0A830D756"/>
<proteinExistence type="inferred from homology"/>
<dbReference type="EMBL" id="BMAC01000732">
    <property type="protein sequence ID" value="GFQ02222.1"/>
    <property type="molecule type" value="Genomic_DNA"/>
</dbReference>
<feature type="domain" description="AB hydrolase-1" evidence="3">
    <location>
        <begin position="243"/>
        <end position="480"/>
    </location>
</feature>
<protein>
    <submittedName>
        <fullName evidence="4">Probable strigolactone esterase dad2</fullName>
    </submittedName>
</protein>
<dbReference type="FunFam" id="3.40.50.1820:FF:000042">
    <property type="entry name" value="probable strigolactone esterase DAD2"/>
    <property type="match status" value="1"/>
</dbReference>
<evidence type="ECO:0000259" key="3">
    <source>
        <dbReference type="Pfam" id="PF12697"/>
    </source>
</evidence>
<accession>A0A830D756</accession>
<keyword evidence="2" id="KW-0378">Hydrolase</keyword>
<evidence type="ECO:0000256" key="2">
    <source>
        <dbReference type="ARBA" id="ARBA00022801"/>
    </source>
</evidence>
<sequence length="488" mass="54076">MTTRFDDPYVPLALPSSYPHFDSYAPSIYDSDSSSYGSYNLPTSSSYTPSDDPYTSLFQNSSTSQLPEVESLLAELVERLARMETHAKQIANDVDELKKPCLDEMPIFDVVVPTVVDGNSRFDYLSKEERYEVDLEDEENGSEDNVTPLGYCEDVVVESEGVLSLGSPMALGLSSLPALGEEDVVVPILEDMKLIEPLLPPPDALLLLEQEEVEEDEEDVLDPTLSLLEALNVRVVGSGERIIVLAHGFGTDQSAWQRILPYFIRDHRVVLYDLVCAGSVNPDYFDFRRYTTLDAFVDDLLYILDALGVSRCTYVGHSVSATIGILASIRRPELFSKLILIGASPRFLNDRNYHGGFEEGEIEKVFSAMEANYAAWVNGFAPLAVGADVPEAVREFSRTLFNMRPDITLFVSRMVFNSDMRGVLGLVRVPCSIIQTAKDHSVPASVAGYLKEHLGGKSTVHMLDIEGHLPHLSAPNLLAQELRRALPR</sequence>
<name>A0A830D756_9LAMI</name>
<dbReference type="GO" id="GO:0016787">
    <property type="term" value="F:hydrolase activity"/>
    <property type="evidence" value="ECO:0007669"/>
    <property type="project" value="UniProtKB-KW"/>
</dbReference>
<dbReference type="Proteomes" id="UP000653305">
    <property type="component" value="Unassembled WGS sequence"/>
</dbReference>
<keyword evidence="5" id="KW-1185">Reference proteome</keyword>
<organism evidence="4 5">
    <name type="scientific">Phtheirospermum japonicum</name>
    <dbReference type="NCBI Taxonomy" id="374723"/>
    <lineage>
        <taxon>Eukaryota</taxon>
        <taxon>Viridiplantae</taxon>
        <taxon>Streptophyta</taxon>
        <taxon>Embryophyta</taxon>
        <taxon>Tracheophyta</taxon>
        <taxon>Spermatophyta</taxon>
        <taxon>Magnoliopsida</taxon>
        <taxon>eudicotyledons</taxon>
        <taxon>Gunneridae</taxon>
        <taxon>Pentapetalae</taxon>
        <taxon>asterids</taxon>
        <taxon>lamiids</taxon>
        <taxon>Lamiales</taxon>
        <taxon>Orobanchaceae</taxon>
        <taxon>Orobanchaceae incertae sedis</taxon>
        <taxon>Phtheirospermum</taxon>
    </lineage>
</organism>
<evidence type="ECO:0000256" key="1">
    <source>
        <dbReference type="ARBA" id="ARBA00008645"/>
    </source>
</evidence>
<dbReference type="PANTHER" id="PTHR43039">
    <property type="entry name" value="ESTERASE-RELATED"/>
    <property type="match status" value="1"/>
</dbReference>